<dbReference type="KEGG" id="ddf:DEFDS_0325"/>
<evidence type="ECO:0000256" key="1">
    <source>
        <dbReference type="SAM" id="Phobius"/>
    </source>
</evidence>
<dbReference type="EMBL" id="AP011529">
    <property type="protein sequence ID" value="BAI79826.1"/>
    <property type="molecule type" value="Genomic_DNA"/>
</dbReference>
<accession>D3PB53</accession>
<keyword evidence="3" id="KW-1185">Reference proteome</keyword>
<evidence type="ECO:0008006" key="4">
    <source>
        <dbReference type="Google" id="ProtNLM"/>
    </source>
</evidence>
<reference evidence="2 3" key="1">
    <citation type="journal article" date="2010" name="DNA Res.">
        <title>Bacterial lifestyle in a deep-sea hydrothermal vent chimney revealed by the genome sequence of the thermophilic bacterium Deferribacter desulfuricans SSM1.</title>
        <authorList>
            <person name="Takaki Y."/>
            <person name="Shimamura S."/>
            <person name="Nakagawa S."/>
            <person name="Fukuhara Y."/>
            <person name="Horikawa H."/>
            <person name="Ankai A."/>
            <person name="Harada T."/>
            <person name="Hosoyama A."/>
            <person name="Oguchi A."/>
            <person name="Fukui S."/>
            <person name="Fujita N."/>
            <person name="Takami H."/>
            <person name="Takai K."/>
        </authorList>
    </citation>
    <scope>NUCLEOTIDE SEQUENCE [LARGE SCALE GENOMIC DNA]</scope>
    <source>
        <strain evidence="3">DSM 14783 / JCM 11476 / NBRC 101012 / SSM1</strain>
    </source>
</reference>
<keyword evidence="1" id="KW-1133">Transmembrane helix</keyword>
<dbReference type="AlphaFoldDB" id="D3PB53"/>
<dbReference type="HOGENOM" id="CLU_144674_0_0_0"/>
<keyword evidence="1" id="KW-0812">Transmembrane</keyword>
<feature type="transmembrane region" description="Helical" evidence="1">
    <location>
        <begin position="6"/>
        <end position="27"/>
    </location>
</feature>
<name>D3PB53_DEFDS</name>
<dbReference type="OrthoDB" id="9849862at2"/>
<organism evidence="2 3">
    <name type="scientific">Deferribacter desulfuricans (strain DSM 14783 / JCM 11476 / NBRC 101012 / SSM1)</name>
    <dbReference type="NCBI Taxonomy" id="639282"/>
    <lineage>
        <taxon>Bacteria</taxon>
        <taxon>Pseudomonadati</taxon>
        <taxon>Deferribacterota</taxon>
        <taxon>Deferribacteres</taxon>
        <taxon>Deferribacterales</taxon>
        <taxon>Deferribacteraceae</taxon>
        <taxon>Deferribacter</taxon>
    </lineage>
</organism>
<dbReference type="STRING" id="639282.DEFDS_0325"/>
<sequence length="152" mass="18255">MTKKIGLMYLFLVTFLLLFGCSLNFNFKSNKTLLKDYKYSQKNDDFIIYYNILRIGDKKKLYLVFKNRKNYVMSNLKIRITDSRKFDRYFYVSRLKASNIKKYEIVVPSKVDYVKIKYEYEIVADDTFLNPTNTGQDIKSYEKKGYLELLVK</sequence>
<evidence type="ECO:0000313" key="2">
    <source>
        <dbReference type="EMBL" id="BAI79826.1"/>
    </source>
</evidence>
<gene>
    <name evidence="2" type="ordered locus">DEFDS_0325</name>
</gene>
<proteinExistence type="predicted"/>
<keyword evidence="1" id="KW-0472">Membrane</keyword>
<dbReference type="RefSeq" id="WP_013007074.1">
    <property type="nucleotide sequence ID" value="NC_013939.1"/>
</dbReference>
<evidence type="ECO:0000313" key="3">
    <source>
        <dbReference type="Proteomes" id="UP000001520"/>
    </source>
</evidence>
<protein>
    <recommendedName>
        <fullName evidence="4">Lipoprotein</fullName>
    </recommendedName>
</protein>
<dbReference type="Proteomes" id="UP000001520">
    <property type="component" value="Chromosome"/>
</dbReference>
<dbReference type="eggNOG" id="ENOG5030W6N">
    <property type="taxonomic scope" value="Bacteria"/>
</dbReference>
<dbReference type="PROSITE" id="PS51257">
    <property type="entry name" value="PROKAR_LIPOPROTEIN"/>
    <property type="match status" value="1"/>
</dbReference>